<dbReference type="EMBL" id="SDMP01000020">
    <property type="protein sequence ID" value="RYQ85529.1"/>
    <property type="molecule type" value="Genomic_DNA"/>
</dbReference>
<dbReference type="InterPro" id="IPR015424">
    <property type="entry name" value="PyrdxlP-dep_Trfase"/>
</dbReference>
<evidence type="ECO:0000259" key="1">
    <source>
        <dbReference type="Pfam" id="PF00266"/>
    </source>
</evidence>
<dbReference type="SUPFAM" id="SSF53383">
    <property type="entry name" value="PLP-dependent transferases"/>
    <property type="match status" value="1"/>
</dbReference>
<dbReference type="InterPro" id="IPR015421">
    <property type="entry name" value="PyrdxlP-dep_Trfase_major"/>
</dbReference>
<dbReference type="Gene3D" id="3.40.640.10">
    <property type="entry name" value="Type I PLP-dependent aspartate aminotransferase-like (Major domain)"/>
    <property type="match status" value="2"/>
</dbReference>
<keyword evidence="3" id="KW-1185">Reference proteome</keyword>
<organism evidence="2 3">
    <name type="scientific">Arachis hypogaea</name>
    <name type="common">Peanut</name>
    <dbReference type="NCBI Taxonomy" id="3818"/>
    <lineage>
        <taxon>Eukaryota</taxon>
        <taxon>Viridiplantae</taxon>
        <taxon>Streptophyta</taxon>
        <taxon>Embryophyta</taxon>
        <taxon>Tracheophyta</taxon>
        <taxon>Spermatophyta</taxon>
        <taxon>Magnoliopsida</taxon>
        <taxon>eudicotyledons</taxon>
        <taxon>Gunneridae</taxon>
        <taxon>Pentapetalae</taxon>
        <taxon>rosids</taxon>
        <taxon>fabids</taxon>
        <taxon>Fabales</taxon>
        <taxon>Fabaceae</taxon>
        <taxon>Papilionoideae</taxon>
        <taxon>50 kb inversion clade</taxon>
        <taxon>dalbergioids sensu lato</taxon>
        <taxon>Dalbergieae</taxon>
        <taxon>Pterocarpus clade</taxon>
        <taxon>Arachis</taxon>
    </lineage>
</organism>
<protein>
    <recommendedName>
        <fullName evidence="1">Aminotransferase class V domain-containing protein</fullName>
    </recommendedName>
</protein>
<comment type="caution">
    <text evidence="2">The sequence shown here is derived from an EMBL/GenBank/DDBJ whole genome shotgun (WGS) entry which is preliminary data.</text>
</comment>
<dbReference type="InterPro" id="IPR015422">
    <property type="entry name" value="PyrdxlP-dep_Trfase_small"/>
</dbReference>
<dbReference type="Gene3D" id="3.90.1150.10">
    <property type="entry name" value="Aspartate Aminotransferase, domain 1"/>
    <property type="match status" value="1"/>
</dbReference>
<evidence type="ECO:0000313" key="3">
    <source>
        <dbReference type="Proteomes" id="UP000289738"/>
    </source>
</evidence>
<reference evidence="2 3" key="1">
    <citation type="submission" date="2019-01" db="EMBL/GenBank/DDBJ databases">
        <title>Sequencing of cultivated peanut Arachis hypogaea provides insights into genome evolution and oil improvement.</title>
        <authorList>
            <person name="Chen X."/>
        </authorList>
    </citation>
    <scope>NUCLEOTIDE SEQUENCE [LARGE SCALE GENOMIC DNA]</scope>
    <source>
        <strain evidence="3">cv. Fuhuasheng</strain>
        <tissue evidence="2">Leaves</tissue>
    </source>
</reference>
<sequence>MDAAKQEFLKEFGEHYGYPNTPKTIDQIRATEFNRLQDLVYLDHAGATLYSELQMESIFGDLTSKVYGNPHSQSDSSSATLEIVKDARQQVINKFSLSISLTSFRYALGQGAASIAVDIEENEAPGVSGENIAMKISPHQVQRRKVAGLLEGKPDGHVYNLFAFPSECNFSGLRFDLDLVKIIKEHSSRDLGISSVCKNGQWMVLIDAAKGCATMPPDLSKYPADFVSISFYKLFGYPTGLGALIVRNDSAKLLKKTYFSGGTVAASIADIDFIKRREGIEELFEDGTVSFLSIASVRHGFKILRSLTASAISRHTKSLALYTRKMLLALRHHNGSNVCILYGHQSSMELCYEMGPIVSFNLKRPDGSWYGYREVEKLASLSGIQLRTGCFCNPGACAKYLGLSHLDLLSNTEAGHVCWDDHDVINGKPTGAVRVSFGYMSTYEEAKKFIDFVASSFVSSQNDICHGNQLEGIEKGSPDTGCHLKSITIYPIKSCGGFCSRSWPLSKNALATSSTTPFPVTSSSLSPPRMDGFSLSTNIYGQILGAKFIVGWKEEEVQVRRSGLGRAAVA</sequence>
<dbReference type="PANTHER" id="PTHR14237:SF80">
    <property type="entry name" value="MOLYBDENUM COFACTOR SULFURASE"/>
    <property type="match status" value="1"/>
</dbReference>
<name>A0A444X784_ARAHY</name>
<feature type="domain" description="Aminotransferase class V" evidence="1">
    <location>
        <begin position="193"/>
        <end position="449"/>
    </location>
</feature>
<dbReference type="PANTHER" id="PTHR14237">
    <property type="entry name" value="MOLYBDOPTERIN COFACTOR SULFURASE MOSC"/>
    <property type="match status" value="1"/>
</dbReference>
<dbReference type="Pfam" id="PF00266">
    <property type="entry name" value="Aminotran_5"/>
    <property type="match status" value="1"/>
</dbReference>
<evidence type="ECO:0000313" key="2">
    <source>
        <dbReference type="EMBL" id="RYQ85529.1"/>
    </source>
</evidence>
<gene>
    <name evidence="2" type="ORF">Ahy_B10g105095</name>
</gene>
<dbReference type="AlphaFoldDB" id="A0A444X784"/>
<dbReference type="InterPro" id="IPR000192">
    <property type="entry name" value="Aminotrans_V_dom"/>
</dbReference>
<dbReference type="Proteomes" id="UP000289738">
    <property type="component" value="Chromosome B10"/>
</dbReference>
<proteinExistence type="predicted"/>
<accession>A0A444X784</accession>